<organism evidence="3 4">
    <name type="scientific">Pseudanabaena cinerea FACHB-1277</name>
    <dbReference type="NCBI Taxonomy" id="2949581"/>
    <lineage>
        <taxon>Bacteria</taxon>
        <taxon>Bacillati</taxon>
        <taxon>Cyanobacteriota</taxon>
        <taxon>Cyanophyceae</taxon>
        <taxon>Pseudanabaenales</taxon>
        <taxon>Pseudanabaenaceae</taxon>
        <taxon>Pseudanabaena</taxon>
        <taxon>Pseudanabaena cinerea</taxon>
    </lineage>
</organism>
<gene>
    <name evidence="3" type="ORF">H6F44_10415</name>
</gene>
<evidence type="ECO:0000256" key="2">
    <source>
        <dbReference type="ARBA" id="ARBA00022738"/>
    </source>
</evidence>
<dbReference type="AlphaFoldDB" id="A0A926Z7Z9"/>
<reference evidence="3" key="2">
    <citation type="submission" date="2020-08" db="EMBL/GenBank/DDBJ databases">
        <authorList>
            <person name="Chen M."/>
            <person name="Teng W."/>
            <person name="Zhao L."/>
            <person name="Hu C."/>
            <person name="Zhou Y."/>
            <person name="Han B."/>
            <person name="Song L."/>
            <person name="Shu W."/>
        </authorList>
    </citation>
    <scope>NUCLEOTIDE SEQUENCE</scope>
    <source>
        <strain evidence="3">FACHB-1277</strain>
    </source>
</reference>
<dbReference type="PANTHER" id="PTHR12697:SF20">
    <property type="entry name" value="HEAT REPEAT-CONTAINING PROTEIN 4"/>
    <property type="match status" value="1"/>
</dbReference>
<accession>A0A926Z7Z9</accession>
<dbReference type="Pfam" id="PF13646">
    <property type="entry name" value="HEAT_2"/>
    <property type="match status" value="1"/>
</dbReference>
<dbReference type="InterPro" id="IPR004155">
    <property type="entry name" value="PBS_lyase_HEAT"/>
</dbReference>
<name>A0A926Z7Z9_9CYAN</name>
<evidence type="ECO:0000313" key="4">
    <source>
        <dbReference type="Proteomes" id="UP000631421"/>
    </source>
</evidence>
<evidence type="ECO:0000313" key="3">
    <source>
        <dbReference type="EMBL" id="MBD2150529.1"/>
    </source>
</evidence>
<keyword evidence="1" id="KW-0042">Antenna complex</keyword>
<evidence type="ECO:0000256" key="1">
    <source>
        <dbReference type="ARBA" id="ARBA00022549"/>
    </source>
</evidence>
<keyword evidence="4" id="KW-1185">Reference proteome</keyword>
<sequence length="220" mass="24615">MDLPQIEINLQNPDFQYRIKAIAALKDYSPDVAIPILTRHIHDSEFLVRTFVARELGRQKTSESFAALLQIMRYDNTPNVRAEAANSISLFDRIAASHLVQAFVTDDHWLVRRSILAALVEMECYPEILEVCLLGLKGEDAPLHEASIDGLSSLSKSHLSDVALASLLQLKDSELEYIRVRVAYALMQFEQPSAKAAIAALRKDQDYRVIGAALENLVPD</sequence>
<proteinExistence type="predicted"/>
<dbReference type="Proteomes" id="UP000631421">
    <property type="component" value="Unassembled WGS sequence"/>
</dbReference>
<dbReference type="Gene3D" id="1.25.10.10">
    <property type="entry name" value="Leucine-rich Repeat Variant"/>
    <property type="match status" value="2"/>
</dbReference>
<dbReference type="PANTHER" id="PTHR12697">
    <property type="entry name" value="PBS LYASE HEAT-LIKE PROTEIN"/>
    <property type="match status" value="1"/>
</dbReference>
<reference evidence="3" key="1">
    <citation type="journal article" date="2015" name="ISME J.">
        <title>Draft Genome Sequence of Streptomyces incarnatus NRRL8089, which Produces the Nucleoside Antibiotic Sinefungin.</title>
        <authorList>
            <person name="Oshima K."/>
            <person name="Hattori M."/>
            <person name="Shimizu H."/>
            <person name="Fukuda K."/>
            <person name="Nemoto M."/>
            <person name="Inagaki K."/>
            <person name="Tamura T."/>
        </authorList>
    </citation>
    <scope>NUCLEOTIDE SEQUENCE</scope>
    <source>
        <strain evidence="3">FACHB-1277</strain>
    </source>
</reference>
<dbReference type="GO" id="GO:0019135">
    <property type="term" value="F:deoxyhypusine monooxygenase activity"/>
    <property type="evidence" value="ECO:0007669"/>
    <property type="project" value="TreeGrafter"/>
</dbReference>
<comment type="caution">
    <text evidence="3">The sequence shown here is derived from an EMBL/GenBank/DDBJ whole genome shotgun (WGS) entry which is preliminary data.</text>
</comment>
<dbReference type="SUPFAM" id="SSF48371">
    <property type="entry name" value="ARM repeat"/>
    <property type="match status" value="1"/>
</dbReference>
<dbReference type="InterPro" id="IPR011989">
    <property type="entry name" value="ARM-like"/>
</dbReference>
<keyword evidence="2" id="KW-0605">Phycobilisome</keyword>
<dbReference type="InterPro" id="IPR016024">
    <property type="entry name" value="ARM-type_fold"/>
</dbReference>
<dbReference type="SMART" id="SM00567">
    <property type="entry name" value="EZ_HEAT"/>
    <property type="match status" value="5"/>
</dbReference>
<dbReference type="GO" id="GO:0030089">
    <property type="term" value="C:phycobilisome"/>
    <property type="evidence" value="ECO:0007669"/>
    <property type="project" value="UniProtKB-KW"/>
</dbReference>
<protein>
    <submittedName>
        <fullName evidence="3">HEAT repeat domain-containing protein</fullName>
    </submittedName>
</protein>
<dbReference type="EMBL" id="JACJPY010000028">
    <property type="protein sequence ID" value="MBD2150529.1"/>
    <property type="molecule type" value="Genomic_DNA"/>
</dbReference>
<dbReference type="RefSeq" id="WP_190350895.1">
    <property type="nucleotide sequence ID" value="NZ_JACJPY010000028.1"/>
</dbReference>